<proteinExistence type="predicted"/>
<comment type="caution">
    <text evidence="2">The sequence shown here is derived from an EMBL/GenBank/DDBJ whole genome shotgun (WGS) entry which is preliminary data.</text>
</comment>
<dbReference type="InterPro" id="IPR055259">
    <property type="entry name" value="YkvP/CgeB_Glyco_trans-like"/>
</dbReference>
<dbReference type="STRING" id="1121439.dsat_2176"/>
<dbReference type="eggNOG" id="COG4641">
    <property type="taxonomic scope" value="Bacteria"/>
</dbReference>
<protein>
    <recommendedName>
        <fullName evidence="1">Spore protein YkvP/CgeB glycosyl transferase-like domain-containing protein</fullName>
    </recommendedName>
</protein>
<organism evidence="2 3">
    <name type="scientific">Alkalidesulfovibrio alkalitolerans DSM 16529</name>
    <dbReference type="NCBI Taxonomy" id="1121439"/>
    <lineage>
        <taxon>Bacteria</taxon>
        <taxon>Pseudomonadati</taxon>
        <taxon>Thermodesulfobacteriota</taxon>
        <taxon>Desulfovibrionia</taxon>
        <taxon>Desulfovibrionales</taxon>
        <taxon>Desulfovibrionaceae</taxon>
        <taxon>Alkalidesulfovibrio</taxon>
    </lineage>
</organism>
<keyword evidence="3" id="KW-1185">Reference proteome</keyword>
<dbReference type="PATRIC" id="fig|1121439.3.peg.564"/>
<evidence type="ECO:0000259" key="1">
    <source>
        <dbReference type="Pfam" id="PF13524"/>
    </source>
</evidence>
<dbReference type="AlphaFoldDB" id="S7TFU0"/>
<dbReference type="Proteomes" id="UP000014975">
    <property type="component" value="Unassembled WGS sequence"/>
</dbReference>
<dbReference type="SUPFAM" id="SSF53756">
    <property type="entry name" value="UDP-Glycosyltransferase/glycogen phosphorylase"/>
    <property type="match status" value="1"/>
</dbReference>
<evidence type="ECO:0000313" key="3">
    <source>
        <dbReference type="Proteomes" id="UP000014975"/>
    </source>
</evidence>
<dbReference type="RefSeq" id="WP_020886062.1">
    <property type="nucleotide sequence ID" value="NZ_ATHI01000004.1"/>
</dbReference>
<sequence>MRICLVTCGWPVRPLRDMGHEVLHLDRPSDGSAVLDLPRALEAARFAPDFVVQEELLDRRILCAGLGDVTCPKIFLSRDTHLNAWWTAHYGRCFDGVATTQPDWVSRLKSMGLAQVGVVSWHGHDVPFTPHGERKTPVAFVGRLHPSRQARGWLVELLARRFGARVESTLPPGKVLPLYADTLLAPNECILGEINMRLFEAASAGACVLTPDLGEAQARFFEPGREILVYRDALELCALIERLRTRPAETERIGRAARERVRATHLPAHRAAELLDFARGLSPAALTGDAARGEWAMAARLLSLSQRLSVASEALEPELSRLALGGRQGRAGRADAAVLLLRVLWERGAKEEAASLLRTVLSSGLHGGNAAFAAAAYAAALRLGQPEMARLLAQRPFGKARLVPREPGEAFIFLAKELRARGALVNPGFPFDPARDLPATAVECLLCAQLVAPASLQSCKLLDLWLADQPGLEGLRLGWLSHLSLHEPREWRHALRLGATNLRCYRPDQGMEELRLGLSLAREQGREALFARALSAAHLSPLPASALGLST</sequence>
<feature type="domain" description="Spore protein YkvP/CgeB glycosyl transferase-like" evidence="1">
    <location>
        <begin position="152"/>
        <end position="276"/>
    </location>
</feature>
<dbReference type="OrthoDB" id="5464538at2"/>
<accession>S7TFU0</accession>
<gene>
    <name evidence="2" type="ORF">dsat_2176</name>
</gene>
<dbReference type="Gene3D" id="3.40.50.2000">
    <property type="entry name" value="Glycogen Phosphorylase B"/>
    <property type="match status" value="1"/>
</dbReference>
<evidence type="ECO:0000313" key="2">
    <source>
        <dbReference type="EMBL" id="EPR35475.1"/>
    </source>
</evidence>
<dbReference type="EMBL" id="ATHI01000004">
    <property type="protein sequence ID" value="EPR35475.1"/>
    <property type="molecule type" value="Genomic_DNA"/>
</dbReference>
<name>S7TFU0_9BACT</name>
<dbReference type="Pfam" id="PF13524">
    <property type="entry name" value="Glyco_trans_1_2"/>
    <property type="match status" value="1"/>
</dbReference>
<reference evidence="2 3" key="1">
    <citation type="journal article" date="2013" name="Genome Announc.">
        <title>Draft genome sequences for three mercury-methylating, sulfate-reducing bacteria.</title>
        <authorList>
            <person name="Brown S.D."/>
            <person name="Hurt R.A.Jr."/>
            <person name="Gilmour C.C."/>
            <person name="Elias D.A."/>
        </authorList>
    </citation>
    <scope>NUCLEOTIDE SEQUENCE [LARGE SCALE GENOMIC DNA]</scope>
    <source>
        <strain evidence="2 3">DSM 16529</strain>
    </source>
</reference>